<protein>
    <submittedName>
        <fullName evidence="1">6297_t:CDS:1</fullName>
    </submittedName>
</protein>
<name>A0ACA9N6U4_9GLOM</name>
<comment type="caution">
    <text evidence="1">The sequence shown here is derived from an EMBL/GenBank/DDBJ whole genome shotgun (WGS) entry which is preliminary data.</text>
</comment>
<dbReference type="EMBL" id="CAJVPU010013977">
    <property type="protein sequence ID" value="CAG8636498.1"/>
    <property type="molecule type" value="Genomic_DNA"/>
</dbReference>
<accession>A0ACA9N6U4</accession>
<dbReference type="Proteomes" id="UP000789702">
    <property type="component" value="Unassembled WGS sequence"/>
</dbReference>
<sequence length="110" mass="11775">MNYSIFIHLGLIISSLSPAIIADLYILDIRNYNWVTTATINKLGPTSASTPIPTKTEIPSSPASALIIGIATSVAGIILIGSVIAGIFIHKRRQERRYSIATPGSINLDI</sequence>
<gene>
    <name evidence="1" type="ORF">DHETER_LOCUS8630</name>
</gene>
<evidence type="ECO:0000313" key="1">
    <source>
        <dbReference type="EMBL" id="CAG8636498.1"/>
    </source>
</evidence>
<organism evidence="1 2">
    <name type="scientific">Dentiscutata heterogama</name>
    <dbReference type="NCBI Taxonomy" id="1316150"/>
    <lineage>
        <taxon>Eukaryota</taxon>
        <taxon>Fungi</taxon>
        <taxon>Fungi incertae sedis</taxon>
        <taxon>Mucoromycota</taxon>
        <taxon>Glomeromycotina</taxon>
        <taxon>Glomeromycetes</taxon>
        <taxon>Diversisporales</taxon>
        <taxon>Gigasporaceae</taxon>
        <taxon>Dentiscutata</taxon>
    </lineage>
</organism>
<evidence type="ECO:0000313" key="2">
    <source>
        <dbReference type="Proteomes" id="UP000789702"/>
    </source>
</evidence>
<proteinExistence type="predicted"/>
<keyword evidence="2" id="KW-1185">Reference proteome</keyword>
<reference evidence="1" key="1">
    <citation type="submission" date="2021-06" db="EMBL/GenBank/DDBJ databases">
        <authorList>
            <person name="Kallberg Y."/>
            <person name="Tangrot J."/>
            <person name="Rosling A."/>
        </authorList>
    </citation>
    <scope>NUCLEOTIDE SEQUENCE</scope>
    <source>
        <strain evidence="1">IL203A</strain>
    </source>
</reference>